<evidence type="ECO:0000313" key="4">
    <source>
        <dbReference type="Proteomes" id="UP000704176"/>
    </source>
</evidence>
<feature type="domain" description="Transglycosylase SLT" evidence="2">
    <location>
        <begin position="184"/>
        <end position="238"/>
    </location>
</feature>
<comment type="similarity">
    <text evidence="1">Belongs to the virb1 family.</text>
</comment>
<dbReference type="SUPFAM" id="SSF53955">
    <property type="entry name" value="Lysozyme-like"/>
    <property type="match status" value="1"/>
</dbReference>
<dbReference type="RefSeq" id="WP_224313586.1">
    <property type="nucleotide sequence ID" value="NZ_JAIRBM010000009.1"/>
</dbReference>
<gene>
    <name evidence="3" type="ORF">K9B37_13340</name>
</gene>
<name>A0ABS7VNZ3_9HYPH</name>
<organism evidence="3 4">
    <name type="scientific">Microvirga puerhi</name>
    <dbReference type="NCBI Taxonomy" id="2876078"/>
    <lineage>
        <taxon>Bacteria</taxon>
        <taxon>Pseudomonadati</taxon>
        <taxon>Pseudomonadota</taxon>
        <taxon>Alphaproteobacteria</taxon>
        <taxon>Hyphomicrobiales</taxon>
        <taxon>Methylobacteriaceae</taxon>
        <taxon>Microvirga</taxon>
    </lineage>
</organism>
<evidence type="ECO:0000259" key="2">
    <source>
        <dbReference type="Pfam" id="PF01464"/>
    </source>
</evidence>
<dbReference type="Proteomes" id="UP000704176">
    <property type="component" value="Unassembled WGS sequence"/>
</dbReference>
<evidence type="ECO:0000313" key="3">
    <source>
        <dbReference type="EMBL" id="MBZ6077261.1"/>
    </source>
</evidence>
<accession>A0ABS7VNZ3</accession>
<protein>
    <submittedName>
        <fullName evidence="3">Transglycosylase SLT domain-containing protein</fullName>
    </submittedName>
</protein>
<reference evidence="3 4" key="1">
    <citation type="submission" date="2021-09" db="EMBL/GenBank/DDBJ databases">
        <title>The complete genome sequence of a new microorganism.</title>
        <authorList>
            <person name="Zi Z."/>
        </authorList>
    </citation>
    <scope>NUCLEOTIDE SEQUENCE [LARGE SCALE GENOMIC DNA]</scope>
    <source>
        <strain evidence="3 4">WGZ8</strain>
    </source>
</reference>
<dbReference type="EMBL" id="JAIRBM010000009">
    <property type="protein sequence ID" value="MBZ6077261.1"/>
    <property type="molecule type" value="Genomic_DNA"/>
</dbReference>
<proteinExistence type="inferred from homology"/>
<keyword evidence="4" id="KW-1185">Reference proteome</keyword>
<comment type="caution">
    <text evidence="3">The sequence shown here is derived from an EMBL/GenBank/DDBJ whole genome shotgun (WGS) entry which is preliminary data.</text>
</comment>
<dbReference type="Gene3D" id="1.10.530.10">
    <property type="match status" value="1"/>
</dbReference>
<sequence>MTVDLTASSDARQPLSLCDSNEPIHWLTPRGVAQKGDRSPLLRSLLRFTSSLGLSACLTVATASAAIAPAAAAGQDALSLPEPQLEPQPAAQIDLSDAPVTGTIRVASLDPAPAALSAMADPLEAIVPVEPADTDNVRARIITSLPLTPAPESVRDEGSQVLAKANEHMTFDTMRVPRWIVDTILRASEATGVDPVYMMALADKESSFLPENRASTSSAEGLFQFVTSTWLEVVRSFGAKYGFRAEAEAIQSVDGQLSVAEGPMREHILGLRRNPFVSALMAAEMLKRDRTKIEARLGRTITRSEFYLAHFFGVDSAGKFIALLDNKPKQSASRVFPAAAKANRTLFFAKAGRKTRQLSVAEVYGKIDGMIDKRLSRYEDVSTVAVSDANL</sequence>
<dbReference type="InterPro" id="IPR008258">
    <property type="entry name" value="Transglycosylase_SLT_dom_1"/>
</dbReference>
<evidence type="ECO:0000256" key="1">
    <source>
        <dbReference type="ARBA" id="ARBA00009387"/>
    </source>
</evidence>
<dbReference type="Pfam" id="PF01464">
    <property type="entry name" value="SLT"/>
    <property type="match status" value="1"/>
</dbReference>
<dbReference type="InterPro" id="IPR023346">
    <property type="entry name" value="Lysozyme-like_dom_sf"/>
</dbReference>